<keyword evidence="4" id="KW-0238">DNA-binding</keyword>
<reference evidence="9" key="1">
    <citation type="submission" date="2022-11" db="EMBL/GenBank/DDBJ databases">
        <authorList>
            <person name="Petersen C."/>
        </authorList>
    </citation>
    <scope>NUCLEOTIDE SEQUENCE</scope>
    <source>
        <strain evidence="9">IBT 34128</strain>
    </source>
</reference>
<dbReference type="RefSeq" id="XP_056507035.1">
    <property type="nucleotide sequence ID" value="XM_056660537.1"/>
</dbReference>
<dbReference type="GO" id="GO:0006351">
    <property type="term" value="P:DNA-templated transcription"/>
    <property type="evidence" value="ECO:0007669"/>
    <property type="project" value="InterPro"/>
</dbReference>
<evidence type="ECO:0000259" key="8">
    <source>
        <dbReference type="PROSITE" id="PS50048"/>
    </source>
</evidence>
<dbReference type="PANTHER" id="PTHR31779">
    <property type="entry name" value="2-NITROPROPANE DIOXYGENASE FAMILY, PUTATIVE (AFU_ORTHOLOGUE AFUA_2G17430)-RELATED"/>
    <property type="match status" value="1"/>
</dbReference>
<dbReference type="EMBL" id="JAPMSZ010000012">
    <property type="protein sequence ID" value="KAJ5081748.1"/>
    <property type="molecule type" value="Genomic_DNA"/>
</dbReference>
<dbReference type="GO" id="GO:0008270">
    <property type="term" value="F:zinc ion binding"/>
    <property type="evidence" value="ECO:0007669"/>
    <property type="project" value="InterPro"/>
</dbReference>
<dbReference type="PROSITE" id="PS00463">
    <property type="entry name" value="ZN2_CY6_FUNGAL_1"/>
    <property type="match status" value="1"/>
</dbReference>
<feature type="domain" description="Zn(2)-C6 fungal-type" evidence="8">
    <location>
        <begin position="23"/>
        <end position="52"/>
    </location>
</feature>
<evidence type="ECO:0000313" key="9">
    <source>
        <dbReference type="EMBL" id="KAJ5081748.1"/>
    </source>
</evidence>
<dbReference type="Proteomes" id="UP001141434">
    <property type="component" value="Unassembled WGS sequence"/>
</dbReference>
<evidence type="ECO:0000256" key="2">
    <source>
        <dbReference type="ARBA" id="ARBA00022833"/>
    </source>
</evidence>
<dbReference type="InterPro" id="IPR007219">
    <property type="entry name" value="XnlR_reg_dom"/>
</dbReference>
<comment type="caution">
    <text evidence="9">The sequence shown here is derived from an EMBL/GenBank/DDBJ whole genome shotgun (WGS) entry which is preliminary data.</text>
</comment>
<keyword evidence="10" id="KW-1185">Reference proteome</keyword>
<dbReference type="GO" id="GO:0003677">
    <property type="term" value="F:DNA binding"/>
    <property type="evidence" value="ECO:0007669"/>
    <property type="project" value="UniProtKB-KW"/>
</dbReference>
<evidence type="ECO:0000313" key="10">
    <source>
        <dbReference type="Proteomes" id="UP001141434"/>
    </source>
</evidence>
<name>A0A9W9JU36_9EURO</name>
<evidence type="ECO:0000256" key="3">
    <source>
        <dbReference type="ARBA" id="ARBA00023015"/>
    </source>
</evidence>
<dbReference type="CDD" id="cd12148">
    <property type="entry name" value="fungal_TF_MHR"/>
    <property type="match status" value="1"/>
</dbReference>
<dbReference type="Pfam" id="PF00172">
    <property type="entry name" value="Zn_clus"/>
    <property type="match status" value="1"/>
</dbReference>
<feature type="region of interest" description="Disordered" evidence="7">
    <location>
        <begin position="58"/>
        <end position="84"/>
    </location>
</feature>
<dbReference type="GO" id="GO:0000981">
    <property type="term" value="F:DNA-binding transcription factor activity, RNA polymerase II-specific"/>
    <property type="evidence" value="ECO:0007669"/>
    <property type="project" value="InterPro"/>
</dbReference>
<dbReference type="SMART" id="SM00066">
    <property type="entry name" value="GAL4"/>
    <property type="match status" value="1"/>
</dbReference>
<keyword evidence="5" id="KW-0804">Transcription</keyword>
<dbReference type="InterPro" id="IPR052478">
    <property type="entry name" value="Metabolite_Synth_Reg"/>
</dbReference>
<keyword evidence="2" id="KW-0862">Zinc</keyword>
<feature type="compositionally biased region" description="Polar residues" evidence="7">
    <location>
        <begin position="62"/>
        <end position="73"/>
    </location>
</feature>
<dbReference type="Gene3D" id="4.10.240.10">
    <property type="entry name" value="Zn(2)-C6 fungal-type DNA-binding domain"/>
    <property type="match status" value="1"/>
</dbReference>
<keyword evidence="1" id="KW-0479">Metal-binding</keyword>
<evidence type="ECO:0000256" key="7">
    <source>
        <dbReference type="SAM" id="MobiDB-lite"/>
    </source>
</evidence>
<dbReference type="OrthoDB" id="4064873at2759"/>
<accession>A0A9W9JU36</accession>
<dbReference type="Pfam" id="PF04082">
    <property type="entry name" value="Fungal_trans"/>
    <property type="match status" value="1"/>
</dbReference>
<dbReference type="GO" id="GO:0009410">
    <property type="term" value="P:response to xenobiotic stimulus"/>
    <property type="evidence" value="ECO:0007669"/>
    <property type="project" value="TreeGrafter"/>
</dbReference>
<dbReference type="SMART" id="SM00906">
    <property type="entry name" value="Fungal_trans"/>
    <property type="match status" value="1"/>
</dbReference>
<dbReference type="GeneID" id="81399706"/>
<dbReference type="AlphaFoldDB" id="A0A9W9JU36"/>
<reference evidence="9" key="2">
    <citation type="journal article" date="2023" name="IMA Fungus">
        <title>Comparative genomic study of the Penicillium genus elucidates a diverse pangenome and 15 lateral gene transfer events.</title>
        <authorList>
            <person name="Petersen C."/>
            <person name="Sorensen T."/>
            <person name="Nielsen M.R."/>
            <person name="Sondergaard T.E."/>
            <person name="Sorensen J.L."/>
            <person name="Fitzpatrick D.A."/>
            <person name="Frisvad J.C."/>
            <person name="Nielsen K.L."/>
        </authorList>
    </citation>
    <scope>NUCLEOTIDE SEQUENCE</scope>
    <source>
        <strain evidence="9">IBT 34128</strain>
    </source>
</reference>
<protein>
    <recommendedName>
        <fullName evidence="8">Zn(2)-C6 fungal-type domain-containing protein</fullName>
    </recommendedName>
</protein>
<dbReference type="SUPFAM" id="SSF57701">
    <property type="entry name" value="Zn2/Cys6 DNA-binding domain"/>
    <property type="match status" value="1"/>
</dbReference>
<evidence type="ECO:0000256" key="1">
    <source>
        <dbReference type="ARBA" id="ARBA00022723"/>
    </source>
</evidence>
<gene>
    <name evidence="9" type="ORF">NUU61_010012</name>
</gene>
<evidence type="ECO:0000256" key="6">
    <source>
        <dbReference type="ARBA" id="ARBA00023242"/>
    </source>
</evidence>
<evidence type="ECO:0000256" key="5">
    <source>
        <dbReference type="ARBA" id="ARBA00023163"/>
    </source>
</evidence>
<feature type="region of interest" description="Disordered" evidence="7">
    <location>
        <begin position="1"/>
        <end position="21"/>
    </location>
</feature>
<dbReference type="InterPro" id="IPR036864">
    <property type="entry name" value="Zn2-C6_fun-type_DNA-bd_sf"/>
</dbReference>
<proteinExistence type="predicted"/>
<organism evidence="9 10">
    <name type="scientific">Penicillium alfredii</name>
    <dbReference type="NCBI Taxonomy" id="1506179"/>
    <lineage>
        <taxon>Eukaryota</taxon>
        <taxon>Fungi</taxon>
        <taxon>Dikarya</taxon>
        <taxon>Ascomycota</taxon>
        <taxon>Pezizomycotina</taxon>
        <taxon>Eurotiomycetes</taxon>
        <taxon>Eurotiomycetidae</taxon>
        <taxon>Eurotiales</taxon>
        <taxon>Aspergillaceae</taxon>
        <taxon>Penicillium</taxon>
    </lineage>
</organism>
<dbReference type="InterPro" id="IPR001138">
    <property type="entry name" value="Zn2Cys6_DnaBD"/>
</dbReference>
<dbReference type="PROSITE" id="PS50048">
    <property type="entry name" value="ZN2_CY6_FUNGAL_2"/>
    <property type="match status" value="1"/>
</dbReference>
<keyword evidence="3" id="KW-0805">Transcription regulation</keyword>
<dbReference type="CDD" id="cd00067">
    <property type="entry name" value="GAL4"/>
    <property type="match status" value="1"/>
</dbReference>
<evidence type="ECO:0000256" key="4">
    <source>
        <dbReference type="ARBA" id="ARBA00023125"/>
    </source>
</evidence>
<dbReference type="PANTHER" id="PTHR31779:SF5">
    <property type="entry name" value="ZN(II)2CYS6 TRANSCRIPTION FACTOR (EUROFUNG)"/>
    <property type="match status" value="1"/>
</dbReference>
<keyword evidence="6" id="KW-0539">Nucleus</keyword>
<sequence>MDTASLDSGGRQPHQSRQRVKRACETCKVRKRKCDGREPCGFCLRYEYGCSYGTHARRKATVSKSPRPASTTEAIHHADADTDANLTERPTRAESLSQQRIEASSGTAFPQVLGLELSQDDAPRVYGVSWNLGPRKELAPSVTRITALLSIDEMESFAEIYLAHIHPIYAILDADVLKHEIATRWENPHVTDDYDPILYGAAALGSLYCGHDGHVREGELVQCARNLLEATSIMRKPSLHHAIAWVLRTLYLRSTNSAHAAWMASCITIHVIEATGAHRDSGLEALLDPETTFSKRDEETRRRLIWVAITLNAWISFEYGRPRVLMNGVACNTPSPRDGDFTVDLIRMYQISEKLDPNHVNNPVDLQESLSQIQLLVVGHDVLALSRTNLAFAIYRRLRVASSAIPNDVLTRVIELGNLGLDAAVRLAEARRPWWHVANVPFQFVCTLLAMDTRESLLNVGHALRAFKTIAQYFRTRNIQHALETAEFLVRLSQHKKKGDLDALNGGLQEVEFSEPTQNIAMIDIMNVWGDLDWDAFLNADMPLFDETQSQR</sequence>